<evidence type="ECO:0000256" key="1">
    <source>
        <dbReference type="ARBA" id="ARBA00022460"/>
    </source>
</evidence>
<protein>
    <submittedName>
        <fullName evidence="6">Uncharacterized protein LOC101890060</fullName>
    </submittedName>
</protein>
<feature type="chain" id="PRO_5047197346" evidence="4">
    <location>
        <begin position="31"/>
        <end position="355"/>
    </location>
</feature>
<reference evidence="6" key="1">
    <citation type="submission" date="2025-08" db="UniProtKB">
        <authorList>
            <consortium name="RefSeq"/>
        </authorList>
    </citation>
    <scope>IDENTIFICATION</scope>
    <source>
        <strain evidence="6">Aabys</strain>
        <tissue evidence="6">Whole body</tissue>
    </source>
</reference>
<evidence type="ECO:0000256" key="4">
    <source>
        <dbReference type="SAM" id="SignalP"/>
    </source>
</evidence>
<dbReference type="InterPro" id="IPR051217">
    <property type="entry name" value="Insect_Cuticle_Struc_Prot"/>
</dbReference>
<name>A0ABM3UPF4_MUSDO</name>
<evidence type="ECO:0000256" key="3">
    <source>
        <dbReference type="SAM" id="MobiDB-lite"/>
    </source>
</evidence>
<dbReference type="Pfam" id="PF00379">
    <property type="entry name" value="Chitin_bind_4"/>
    <property type="match status" value="1"/>
</dbReference>
<evidence type="ECO:0000313" key="6">
    <source>
        <dbReference type="RefSeq" id="XP_058975414.1"/>
    </source>
</evidence>
<dbReference type="Proteomes" id="UP001652621">
    <property type="component" value="Unplaced"/>
</dbReference>
<sequence>MNRFERLPIGLRFLLMSLIICNVAVQSTAAEHEEHIEAENTSSEQKRPVTSYYRHNIYGPNTYAFGFEVHDKVTGNIQFRDEKRFGNGSIKGSYGYVKPDGSVTVTHFMADKDQGYSSQTENFEPGEQDKWADNWPTKKPNILMEKTPESMQPEVRYDEKEKLNLTSVLLPVEPIKAEHGIDLNPEKLEKAIVNPAVLEVINGETPLLANDKKKSPGIGFATFNEFIPPEFPKAPFELPLNNIANMEDPKKKEESNDNAESRNNNKYDQRKINNSEKVINDPELGPSSTDKYVKSKENNAEKSLPPETLKISEDNENDAKLYGAAKGRSLKFENSADWYDRIISQNRKEYLEDLE</sequence>
<dbReference type="PANTHER" id="PTHR12236:SF79">
    <property type="entry name" value="CUTICULAR PROTEIN 50CB-RELATED"/>
    <property type="match status" value="1"/>
</dbReference>
<organism evidence="5 6">
    <name type="scientific">Musca domestica</name>
    <name type="common">House fly</name>
    <dbReference type="NCBI Taxonomy" id="7370"/>
    <lineage>
        <taxon>Eukaryota</taxon>
        <taxon>Metazoa</taxon>
        <taxon>Ecdysozoa</taxon>
        <taxon>Arthropoda</taxon>
        <taxon>Hexapoda</taxon>
        <taxon>Insecta</taxon>
        <taxon>Pterygota</taxon>
        <taxon>Neoptera</taxon>
        <taxon>Endopterygota</taxon>
        <taxon>Diptera</taxon>
        <taxon>Brachycera</taxon>
        <taxon>Muscomorpha</taxon>
        <taxon>Muscoidea</taxon>
        <taxon>Muscidae</taxon>
        <taxon>Musca</taxon>
    </lineage>
</organism>
<feature type="region of interest" description="Disordered" evidence="3">
    <location>
        <begin position="246"/>
        <end position="315"/>
    </location>
</feature>
<feature type="compositionally biased region" description="Basic and acidic residues" evidence="3">
    <location>
        <begin position="247"/>
        <end position="280"/>
    </location>
</feature>
<keyword evidence="4" id="KW-0732">Signal</keyword>
<dbReference type="RefSeq" id="XP_058975414.1">
    <property type="nucleotide sequence ID" value="XM_059119431.1"/>
</dbReference>
<keyword evidence="5" id="KW-1185">Reference proteome</keyword>
<dbReference type="PROSITE" id="PS51155">
    <property type="entry name" value="CHIT_BIND_RR_2"/>
    <property type="match status" value="1"/>
</dbReference>
<keyword evidence="1 2" id="KW-0193">Cuticle</keyword>
<proteinExistence type="predicted"/>
<dbReference type="GeneID" id="101890060"/>
<dbReference type="InterPro" id="IPR000618">
    <property type="entry name" value="Insect_cuticle"/>
</dbReference>
<accession>A0ABM3UPF4</accession>
<feature type="compositionally biased region" description="Basic and acidic residues" evidence="3">
    <location>
        <begin position="291"/>
        <end position="300"/>
    </location>
</feature>
<feature type="region of interest" description="Disordered" evidence="3">
    <location>
        <begin position="117"/>
        <end position="137"/>
    </location>
</feature>
<evidence type="ECO:0000256" key="2">
    <source>
        <dbReference type="PROSITE-ProRule" id="PRU00497"/>
    </source>
</evidence>
<dbReference type="PANTHER" id="PTHR12236">
    <property type="entry name" value="STRUCTURAL CONTITUENT OF CUTICLE"/>
    <property type="match status" value="1"/>
</dbReference>
<gene>
    <name evidence="6" type="primary">LOC101890060</name>
</gene>
<evidence type="ECO:0000313" key="5">
    <source>
        <dbReference type="Proteomes" id="UP001652621"/>
    </source>
</evidence>
<feature type="signal peptide" evidence="4">
    <location>
        <begin position="1"/>
        <end position="30"/>
    </location>
</feature>